<dbReference type="InterPro" id="IPR033132">
    <property type="entry name" value="GH_1_N_CS"/>
</dbReference>
<dbReference type="STRING" id="29367.CLPUN_26380"/>
<dbReference type="EC" id="3.2.1.86" evidence="6"/>
<gene>
    <name evidence="6" type="primary">bglA_3</name>
    <name evidence="6" type="ORF">CLPUN_26380</name>
</gene>
<comment type="caution">
    <text evidence="6">The sequence shown here is derived from an EMBL/GenBank/DDBJ whole genome shotgun (WGS) entry which is preliminary data.</text>
</comment>
<dbReference type="InterPro" id="IPR027417">
    <property type="entry name" value="P-loop_NTPase"/>
</dbReference>
<dbReference type="InterPro" id="IPR018120">
    <property type="entry name" value="Glyco_hydro_1_AS"/>
</dbReference>
<evidence type="ECO:0000256" key="4">
    <source>
        <dbReference type="RuleBase" id="RU003690"/>
    </source>
</evidence>
<name>A0A1S8TG36_9CLOT</name>
<protein>
    <submittedName>
        <fullName evidence="6">6-phospho-beta-glucosidase BglA</fullName>
        <ecNumber evidence="6">3.2.1.86</ecNumber>
    </submittedName>
</protein>
<organism evidence="6 7">
    <name type="scientific">Clostridium puniceum</name>
    <dbReference type="NCBI Taxonomy" id="29367"/>
    <lineage>
        <taxon>Bacteria</taxon>
        <taxon>Bacillati</taxon>
        <taxon>Bacillota</taxon>
        <taxon>Clostridia</taxon>
        <taxon>Eubacteriales</taxon>
        <taxon>Clostridiaceae</taxon>
        <taxon>Clostridium</taxon>
    </lineage>
</organism>
<dbReference type="EMBL" id="LZZM01000167">
    <property type="protein sequence ID" value="OOM76698.1"/>
    <property type="molecule type" value="Genomic_DNA"/>
</dbReference>
<dbReference type="GO" id="GO:0008706">
    <property type="term" value="F:6-phospho-beta-glucosidase activity"/>
    <property type="evidence" value="ECO:0007669"/>
    <property type="project" value="UniProtKB-EC"/>
</dbReference>
<dbReference type="AlphaFoldDB" id="A0A1S8TG36"/>
<dbReference type="PANTHER" id="PTHR10353:SF296">
    <property type="entry name" value="6-PHOSPHO-BETA-GLUCOSIDASE"/>
    <property type="match status" value="1"/>
</dbReference>
<keyword evidence="5 6" id="KW-0378">Hydrolase</keyword>
<comment type="similarity">
    <text evidence="1 4">Belongs to the glycosyl hydrolase 1 family.</text>
</comment>
<reference evidence="6 7" key="1">
    <citation type="submission" date="2016-05" db="EMBL/GenBank/DDBJ databases">
        <title>Microbial solvent formation.</title>
        <authorList>
            <person name="Poehlein A."/>
            <person name="Montoya Solano J.D."/>
            <person name="Flitsch S."/>
            <person name="Krabben P."/>
            <person name="Duerre P."/>
            <person name="Daniel R."/>
        </authorList>
    </citation>
    <scope>NUCLEOTIDE SEQUENCE [LARGE SCALE GENOMIC DNA]</scope>
    <source>
        <strain evidence="6 7">DSM 2619</strain>
    </source>
</reference>
<keyword evidence="7" id="KW-1185">Reference proteome</keyword>
<dbReference type="PROSITE" id="PS00572">
    <property type="entry name" value="GLYCOSYL_HYDROL_F1_1"/>
    <property type="match status" value="1"/>
</dbReference>
<dbReference type="SUPFAM" id="SSF51445">
    <property type="entry name" value="(Trans)glycosidases"/>
    <property type="match status" value="1"/>
</dbReference>
<dbReference type="PANTHER" id="PTHR10353">
    <property type="entry name" value="GLYCOSYL HYDROLASE"/>
    <property type="match status" value="1"/>
</dbReference>
<proteinExistence type="inferred from homology"/>
<evidence type="ECO:0000256" key="1">
    <source>
        <dbReference type="ARBA" id="ARBA00010838"/>
    </source>
</evidence>
<accession>A0A1S8TG36</accession>
<dbReference type="Gene3D" id="3.20.20.80">
    <property type="entry name" value="Glycosidases"/>
    <property type="match status" value="1"/>
</dbReference>
<dbReference type="GO" id="GO:0016052">
    <property type="term" value="P:carbohydrate catabolic process"/>
    <property type="evidence" value="ECO:0007669"/>
    <property type="project" value="TreeGrafter"/>
</dbReference>
<evidence type="ECO:0000256" key="3">
    <source>
        <dbReference type="PROSITE-ProRule" id="PRU10055"/>
    </source>
</evidence>
<dbReference type="PRINTS" id="PR00131">
    <property type="entry name" value="GLHYDRLASE1"/>
</dbReference>
<dbReference type="Proteomes" id="UP000190890">
    <property type="component" value="Unassembled WGS sequence"/>
</dbReference>
<evidence type="ECO:0000256" key="2">
    <source>
        <dbReference type="ARBA" id="ARBA00023295"/>
    </source>
</evidence>
<evidence type="ECO:0000256" key="5">
    <source>
        <dbReference type="RuleBase" id="RU004468"/>
    </source>
</evidence>
<evidence type="ECO:0000313" key="7">
    <source>
        <dbReference type="Proteomes" id="UP000190890"/>
    </source>
</evidence>
<dbReference type="PROSITE" id="PS00653">
    <property type="entry name" value="GLYCOSYL_HYDROL_F1_2"/>
    <property type="match status" value="1"/>
</dbReference>
<sequence length="644" mass="73997">MSFSKDFLWGGATSANQYEGAYLSGGRGITTLDVLTVGSHTNPRKVIYKTKEGEIKEAGRLDALPEGAVGYIDLDTYYPSHEAVDFYKHFKEDIKLFAEMGFKCFRLSISWTRICPKGTKELNEEGLKFYDEVFDELLKYGIEPVVTINHFDTPMHLADNYDGWSSREVVDYYVFFCETIFKRYKDKVKYWMTFNEINFLRCWVHIGIHNTDDQTKYQAVHHLLVASAKAVKLGHEINSEFKIGTMVCYIPSYPMTCKPEDVMENIIFQRQVEFYLDVQCKGYYPNHKIKELERKGITIKKEQDDDEIIKEGIVDYIGFSYYMSTASTTDKNAEKTGGNNMMAYKNPYLEVSDWGWSVDPLGLRISLCQMYERYNLPLFVVENGLGAVDKVEADGSINDKYRIEYLKEHINAMKDAVELDGVDLMGYTPWGCIDLVAWSTGEMKKRYGFIYVDMDDVGNGTLNRSKKKSFDWYKKCIESNGEDLLIRTAKESGMDEKVLREYDEKLANSKFDETSQLNEDGLGLKIYNGYSDTILKIVQEGPCILMERGADIVLKGRVDFLNVYAYASGIDKKVDRCERIAGIPKKDAPEFIDRQVMQRKIYYHTFSSIERGKMSEYDLCVNTDTFTVDSLGMEKSAEIIKAAL</sequence>
<dbReference type="Pfam" id="PF13189">
    <property type="entry name" value="Cytidylate_kin2"/>
    <property type="match status" value="1"/>
</dbReference>
<dbReference type="RefSeq" id="WP_077847746.1">
    <property type="nucleotide sequence ID" value="NZ_LZZM01000167.1"/>
</dbReference>
<dbReference type="GO" id="GO:0005829">
    <property type="term" value="C:cytosol"/>
    <property type="evidence" value="ECO:0007669"/>
    <property type="project" value="TreeGrafter"/>
</dbReference>
<dbReference type="InterPro" id="IPR017853">
    <property type="entry name" value="GH"/>
</dbReference>
<dbReference type="OrthoDB" id="2339329at2"/>
<feature type="active site" description="Nucleophile" evidence="3">
    <location>
        <position position="382"/>
    </location>
</feature>
<evidence type="ECO:0000313" key="6">
    <source>
        <dbReference type="EMBL" id="OOM76698.1"/>
    </source>
</evidence>
<keyword evidence="2 5" id="KW-0326">Glycosidase</keyword>
<dbReference type="Gene3D" id="3.40.50.300">
    <property type="entry name" value="P-loop containing nucleotide triphosphate hydrolases"/>
    <property type="match status" value="1"/>
</dbReference>
<dbReference type="Pfam" id="PF00232">
    <property type="entry name" value="Glyco_hydro_1"/>
    <property type="match status" value="2"/>
</dbReference>
<dbReference type="InterPro" id="IPR001360">
    <property type="entry name" value="Glyco_hydro_1"/>
</dbReference>